<feature type="domain" description="Glycosyltransferase subfamily 4-like N-terminal" evidence="5">
    <location>
        <begin position="15"/>
        <end position="183"/>
    </location>
</feature>
<dbReference type="InterPro" id="IPR050194">
    <property type="entry name" value="Glycosyltransferase_grp1"/>
</dbReference>
<proteinExistence type="predicted"/>
<evidence type="ECO:0000313" key="7">
    <source>
        <dbReference type="Proteomes" id="UP000547973"/>
    </source>
</evidence>
<evidence type="ECO:0000256" key="3">
    <source>
        <dbReference type="ARBA" id="ARBA00022679"/>
    </source>
</evidence>
<sequence length="378" mass="40007">MKIALVIDDALARPDGVQEYVRTIGRAMGERGHEVHVLCSGDAGEAPAGIARVVSLTDNVGVTFNGNGLRTPRPASRRRLREHLAAERYDVIHVQTPHSPFFAARVVRQARRMQGTAVRIVATFHILPDGAVSEWATRALGLTLRRNLRLFDAFAAVSAPAAAFAKRAFGIDAAVIPNAVRVDDIAAQASAKPWPADPAGRTIIAFLGRLVERKGAVELVEAFAMLPPRVRGKVALRIGGRGPLASRIEGLIAQHELEGSVTLEGFISDEDKPGFMAAADLAVFPAIGGESFGIVLTEAMAAGSGAVLGGDNPGYAWTLDNPDAVVNPRDTGAFAARLGALLTDSDARAVLHAQQTERVKDFDVAVVAERVAALYARG</sequence>
<dbReference type="OrthoDB" id="5240531at2"/>
<dbReference type="GO" id="GO:0016758">
    <property type="term" value="F:hexosyltransferase activity"/>
    <property type="evidence" value="ECO:0007669"/>
    <property type="project" value="TreeGrafter"/>
</dbReference>
<evidence type="ECO:0000259" key="4">
    <source>
        <dbReference type="Pfam" id="PF00534"/>
    </source>
</evidence>
<evidence type="ECO:0000256" key="1">
    <source>
        <dbReference type="ARBA" id="ARBA00021292"/>
    </source>
</evidence>
<evidence type="ECO:0000256" key="2">
    <source>
        <dbReference type="ARBA" id="ARBA00022676"/>
    </source>
</evidence>
<keyword evidence="3 6" id="KW-0808">Transferase</keyword>
<name>A0A7Y9ZBL8_9MICO</name>
<reference evidence="6 7" key="1">
    <citation type="submission" date="2020-07" db="EMBL/GenBank/DDBJ databases">
        <title>Sequencing the genomes of 1000 actinobacteria strains.</title>
        <authorList>
            <person name="Klenk H.-P."/>
        </authorList>
    </citation>
    <scope>NUCLEOTIDE SEQUENCE [LARGE SCALE GENOMIC DNA]</scope>
    <source>
        <strain evidence="6 7">DSM 19970</strain>
    </source>
</reference>
<dbReference type="CDD" id="cd03801">
    <property type="entry name" value="GT4_PimA-like"/>
    <property type="match status" value="1"/>
</dbReference>
<dbReference type="Gene3D" id="3.40.50.2000">
    <property type="entry name" value="Glycogen Phosphorylase B"/>
    <property type="match status" value="2"/>
</dbReference>
<keyword evidence="2 6" id="KW-0328">Glycosyltransferase</keyword>
<dbReference type="InterPro" id="IPR001296">
    <property type="entry name" value="Glyco_trans_1"/>
</dbReference>
<evidence type="ECO:0000259" key="5">
    <source>
        <dbReference type="Pfam" id="PF13439"/>
    </source>
</evidence>
<dbReference type="PANTHER" id="PTHR45947">
    <property type="entry name" value="SULFOQUINOVOSYL TRANSFERASE SQD2"/>
    <property type="match status" value="1"/>
</dbReference>
<dbReference type="PANTHER" id="PTHR45947:SF3">
    <property type="entry name" value="SULFOQUINOVOSYL TRANSFERASE SQD2"/>
    <property type="match status" value="1"/>
</dbReference>
<dbReference type="InterPro" id="IPR028098">
    <property type="entry name" value="Glyco_trans_4-like_N"/>
</dbReference>
<gene>
    <name evidence="6" type="ORF">BKA03_002503</name>
</gene>
<dbReference type="AlphaFoldDB" id="A0A7Y9ZBL8"/>
<keyword evidence="7" id="KW-1185">Reference proteome</keyword>
<dbReference type="RefSeq" id="WP_062074220.1">
    <property type="nucleotide sequence ID" value="NZ_BBRC01000002.1"/>
</dbReference>
<dbReference type="GO" id="GO:1901137">
    <property type="term" value="P:carbohydrate derivative biosynthetic process"/>
    <property type="evidence" value="ECO:0007669"/>
    <property type="project" value="UniProtKB-ARBA"/>
</dbReference>
<dbReference type="Pfam" id="PF13439">
    <property type="entry name" value="Glyco_transf_4"/>
    <property type="match status" value="1"/>
</dbReference>
<evidence type="ECO:0000313" key="6">
    <source>
        <dbReference type="EMBL" id="NYI42384.1"/>
    </source>
</evidence>
<comment type="caution">
    <text evidence="6">The sequence shown here is derived from an EMBL/GenBank/DDBJ whole genome shotgun (WGS) entry which is preliminary data.</text>
</comment>
<dbReference type="EMBL" id="JACBZO010000001">
    <property type="protein sequence ID" value="NYI42384.1"/>
    <property type="molecule type" value="Genomic_DNA"/>
</dbReference>
<organism evidence="6 7">
    <name type="scientific">Demequina lutea</name>
    <dbReference type="NCBI Taxonomy" id="431489"/>
    <lineage>
        <taxon>Bacteria</taxon>
        <taxon>Bacillati</taxon>
        <taxon>Actinomycetota</taxon>
        <taxon>Actinomycetes</taxon>
        <taxon>Micrococcales</taxon>
        <taxon>Demequinaceae</taxon>
        <taxon>Demequina</taxon>
    </lineage>
</organism>
<protein>
    <recommendedName>
        <fullName evidence="1">D-inositol 3-phosphate glycosyltransferase</fullName>
    </recommendedName>
</protein>
<feature type="domain" description="Glycosyl transferase family 1" evidence="4">
    <location>
        <begin position="199"/>
        <end position="352"/>
    </location>
</feature>
<accession>A0A7Y9ZBL8</accession>
<dbReference type="SUPFAM" id="SSF53756">
    <property type="entry name" value="UDP-Glycosyltransferase/glycogen phosphorylase"/>
    <property type="match status" value="1"/>
</dbReference>
<dbReference type="Proteomes" id="UP000547973">
    <property type="component" value="Unassembled WGS sequence"/>
</dbReference>
<dbReference type="Pfam" id="PF00534">
    <property type="entry name" value="Glycos_transf_1"/>
    <property type="match status" value="1"/>
</dbReference>